<name>A0A1H1BI30_STREI</name>
<organism evidence="1 2">
    <name type="scientific">Streptococcus equinus</name>
    <name type="common">Streptococcus bovis</name>
    <dbReference type="NCBI Taxonomy" id="1335"/>
    <lineage>
        <taxon>Bacteria</taxon>
        <taxon>Bacillati</taxon>
        <taxon>Bacillota</taxon>
        <taxon>Bacilli</taxon>
        <taxon>Lactobacillales</taxon>
        <taxon>Streptococcaceae</taxon>
        <taxon>Streptococcus</taxon>
    </lineage>
</organism>
<dbReference type="Proteomes" id="UP000182870">
    <property type="component" value="Unassembled WGS sequence"/>
</dbReference>
<dbReference type="AlphaFoldDB" id="A0A1H1BI30"/>
<protein>
    <submittedName>
        <fullName evidence="1">Competence protein ComX</fullName>
    </submittedName>
</protein>
<proteinExistence type="predicted"/>
<feature type="non-terminal residue" evidence="1">
    <location>
        <position position="1"/>
    </location>
</feature>
<accession>A0A1H1BI30</accession>
<evidence type="ECO:0000313" key="2">
    <source>
        <dbReference type="Proteomes" id="UP000182870"/>
    </source>
</evidence>
<gene>
    <name evidence="1" type="ORF">SAMN05216392_1903</name>
</gene>
<evidence type="ECO:0000313" key="1">
    <source>
        <dbReference type="EMBL" id="SDQ51390.1"/>
    </source>
</evidence>
<dbReference type="EMBL" id="FNKE01000004">
    <property type="protein sequence ID" value="SDQ51390.1"/>
    <property type="molecule type" value="Genomic_DNA"/>
</dbReference>
<sequence>HVKDTIRHQESFKRKFNRMPYEEIGDISHCVPQLSFFEVADYVAYQDSLARLRRTLGREERQKLEKVIRGERFEGKKAFLKSIEPYFSDFRP</sequence>
<reference evidence="1 2" key="1">
    <citation type="submission" date="2016-10" db="EMBL/GenBank/DDBJ databases">
        <authorList>
            <person name="de Groot N.N."/>
        </authorList>
    </citation>
    <scope>NUCLEOTIDE SEQUENCE [LARGE SCALE GENOMIC DNA]</scope>
    <source>
        <strain evidence="1 2">Sb05</strain>
    </source>
</reference>